<keyword evidence="2" id="KW-0472">Membrane</keyword>
<keyword evidence="2" id="KW-1133">Transmembrane helix</keyword>
<reference evidence="3 4" key="1">
    <citation type="submission" date="2024-04" db="EMBL/GenBank/DDBJ databases">
        <authorList>
            <person name="Fracassetti M."/>
        </authorList>
    </citation>
    <scope>NUCLEOTIDE SEQUENCE [LARGE SCALE GENOMIC DNA]</scope>
</reference>
<dbReference type="SUPFAM" id="SSF143875">
    <property type="entry name" value="ERH-like"/>
    <property type="match status" value="1"/>
</dbReference>
<dbReference type="AlphaFoldDB" id="A0AAV2EMM8"/>
<gene>
    <name evidence="3" type="ORF">LTRI10_LOCUS27997</name>
</gene>
<dbReference type="PROSITE" id="PS01290">
    <property type="entry name" value="ER"/>
    <property type="match status" value="1"/>
</dbReference>
<evidence type="ECO:0000256" key="2">
    <source>
        <dbReference type="SAM" id="Phobius"/>
    </source>
</evidence>
<feature type="transmembrane region" description="Helical" evidence="2">
    <location>
        <begin position="63"/>
        <end position="81"/>
    </location>
</feature>
<evidence type="ECO:0000256" key="1">
    <source>
        <dbReference type="ARBA" id="ARBA00007491"/>
    </source>
</evidence>
<comment type="similarity">
    <text evidence="1">Belongs to the E(R) family.</text>
</comment>
<organism evidence="3 4">
    <name type="scientific">Linum trigynum</name>
    <dbReference type="NCBI Taxonomy" id="586398"/>
    <lineage>
        <taxon>Eukaryota</taxon>
        <taxon>Viridiplantae</taxon>
        <taxon>Streptophyta</taxon>
        <taxon>Embryophyta</taxon>
        <taxon>Tracheophyta</taxon>
        <taxon>Spermatophyta</taxon>
        <taxon>Magnoliopsida</taxon>
        <taxon>eudicotyledons</taxon>
        <taxon>Gunneridae</taxon>
        <taxon>Pentapetalae</taxon>
        <taxon>rosids</taxon>
        <taxon>fabids</taxon>
        <taxon>Malpighiales</taxon>
        <taxon>Linaceae</taxon>
        <taxon>Linum</taxon>
    </lineage>
</organism>
<dbReference type="EMBL" id="OZ034818">
    <property type="protein sequence ID" value="CAL1386982.1"/>
    <property type="molecule type" value="Genomic_DNA"/>
</dbReference>
<protein>
    <submittedName>
        <fullName evidence="3">Uncharacterized protein</fullName>
    </submittedName>
</protein>
<name>A0AAV2EMM8_9ROSI</name>
<sequence>MNSAQEGFHFPVASRWQLERQPTTIPYPAARAKREENFCYNLTEVGAVVAYFGSGSSTSAQRYICVLFNSAGGFLIFQFGFKEINPALRNLSYDIADLYNFIDGLADLSALVYFLLLLSPFLFPH</sequence>
<feature type="transmembrane region" description="Helical" evidence="2">
    <location>
        <begin position="101"/>
        <end position="123"/>
    </location>
</feature>
<dbReference type="PANTHER" id="PTHR12373">
    <property type="entry name" value="ENHANCER OF RUDIMENTARY ERH"/>
    <property type="match status" value="1"/>
</dbReference>
<dbReference type="InterPro" id="IPR000781">
    <property type="entry name" value="ERH"/>
</dbReference>
<evidence type="ECO:0000313" key="4">
    <source>
        <dbReference type="Proteomes" id="UP001497516"/>
    </source>
</evidence>
<dbReference type="InterPro" id="IPR035912">
    <property type="entry name" value="EHR_sf"/>
</dbReference>
<dbReference type="Pfam" id="PF01133">
    <property type="entry name" value="ER"/>
    <property type="match status" value="1"/>
</dbReference>
<evidence type="ECO:0000313" key="3">
    <source>
        <dbReference type="EMBL" id="CAL1386982.1"/>
    </source>
</evidence>
<proteinExistence type="inferred from homology"/>
<dbReference type="Proteomes" id="UP001497516">
    <property type="component" value="Chromosome 5"/>
</dbReference>
<dbReference type="Gene3D" id="3.30.2260.10">
    <property type="entry name" value="Enhancer of rudimentary"/>
    <property type="match status" value="1"/>
</dbReference>
<accession>A0AAV2EMM8</accession>
<keyword evidence="4" id="KW-1185">Reference proteome</keyword>
<dbReference type="PANTHER" id="PTHR12373:SF0">
    <property type="entry name" value="ENHANCER OF RUDIMENTARY HOMOLOG"/>
    <property type="match status" value="1"/>
</dbReference>
<keyword evidence="2" id="KW-0812">Transmembrane</keyword>